<keyword evidence="2" id="KW-1185">Reference proteome</keyword>
<name>A0ABQ1R336_9BURK</name>
<dbReference type="Proteomes" id="UP000597138">
    <property type="component" value="Unassembled WGS sequence"/>
</dbReference>
<evidence type="ECO:0008006" key="3">
    <source>
        <dbReference type="Google" id="ProtNLM"/>
    </source>
</evidence>
<dbReference type="EMBL" id="BMEG01000001">
    <property type="protein sequence ID" value="GGD54331.1"/>
    <property type="molecule type" value="Genomic_DNA"/>
</dbReference>
<proteinExistence type="predicted"/>
<accession>A0ABQ1R336</accession>
<organism evidence="1 2">
    <name type="scientific">Caballeronia grimmiae</name>
    <dbReference type="NCBI Taxonomy" id="1071679"/>
    <lineage>
        <taxon>Bacteria</taxon>
        <taxon>Pseudomonadati</taxon>
        <taxon>Pseudomonadota</taxon>
        <taxon>Betaproteobacteria</taxon>
        <taxon>Burkholderiales</taxon>
        <taxon>Burkholderiaceae</taxon>
        <taxon>Caballeronia</taxon>
    </lineage>
</organism>
<gene>
    <name evidence="1" type="ORF">GCM10010985_05160</name>
</gene>
<comment type="caution">
    <text evidence="1">The sequence shown here is derived from an EMBL/GenBank/DDBJ whole genome shotgun (WGS) entry which is preliminary data.</text>
</comment>
<evidence type="ECO:0000313" key="1">
    <source>
        <dbReference type="EMBL" id="GGD54331.1"/>
    </source>
</evidence>
<sequence length="126" mass="13234">MGGELYNTRKALVRGSGAVAQSAGAILGDAEAAMQKDIEVGDYMLAMSAVPKPRPGDQETEAWVEGYAVRVQVTRVDGQPVHGSTLADDSGEMTGDHGPFETVAQAMAHGEAWGRHYVARVLGHGV</sequence>
<protein>
    <recommendedName>
        <fullName evidence="3">HK97 gp10 family phage protein</fullName>
    </recommendedName>
</protein>
<evidence type="ECO:0000313" key="2">
    <source>
        <dbReference type="Proteomes" id="UP000597138"/>
    </source>
</evidence>
<reference evidence="2" key="1">
    <citation type="journal article" date="2019" name="Int. J. Syst. Evol. Microbiol.">
        <title>The Global Catalogue of Microorganisms (GCM) 10K type strain sequencing project: providing services to taxonomists for standard genome sequencing and annotation.</title>
        <authorList>
            <consortium name="The Broad Institute Genomics Platform"/>
            <consortium name="The Broad Institute Genome Sequencing Center for Infectious Disease"/>
            <person name="Wu L."/>
            <person name="Ma J."/>
        </authorList>
    </citation>
    <scope>NUCLEOTIDE SEQUENCE [LARGE SCALE GENOMIC DNA]</scope>
    <source>
        <strain evidence="2">CGMCC 1.11013</strain>
    </source>
</reference>